<gene>
    <name evidence="2" type="ORF">B0I32_13812</name>
</gene>
<sequence length="50" mass="5580">MAAKTQIFHPGKPGIWPGGESQAVRDAYDELLAQQEAERTEREQARGAQR</sequence>
<comment type="caution">
    <text evidence="2">The sequence shown here is derived from an EMBL/GenBank/DDBJ whole genome shotgun (WGS) entry which is preliminary data.</text>
</comment>
<dbReference type="EMBL" id="PVNG01000038">
    <property type="protein sequence ID" value="PRX49707.1"/>
    <property type="molecule type" value="Genomic_DNA"/>
</dbReference>
<reference evidence="2 3" key="1">
    <citation type="submission" date="2018-03" db="EMBL/GenBank/DDBJ databases">
        <title>Genomic Encyclopedia of Type Strains, Phase III (KMG-III): the genomes of soil and plant-associated and newly described type strains.</title>
        <authorList>
            <person name="Whitman W."/>
        </authorList>
    </citation>
    <scope>NUCLEOTIDE SEQUENCE [LARGE SCALE GENOMIC DNA]</scope>
    <source>
        <strain evidence="2 3">CGMCC 4.7104</strain>
    </source>
</reference>
<dbReference type="AlphaFoldDB" id="A0A2T0LZS4"/>
<name>A0A2T0LZS4_9ACTN</name>
<keyword evidence="3" id="KW-1185">Reference proteome</keyword>
<evidence type="ECO:0000313" key="3">
    <source>
        <dbReference type="Proteomes" id="UP000238312"/>
    </source>
</evidence>
<proteinExistence type="predicted"/>
<accession>A0A2T0LZS4</accession>
<feature type="region of interest" description="Disordered" evidence="1">
    <location>
        <begin position="1"/>
        <end position="21"/>
    </location>
</feature>
<protein>
    <submittedName>
        <fullName evidence="2">Uncharacterized protein</fullName>
    </submittedName>
</protein>
<dbReference type="Proteomes" id="UP000238312">
    <property type="component" value="Unassembled WGS sequence"/>
</dbReference>
<evidence type="ECO:0000256" key="1">
    <source>
        <dbReference type="SAM" id="MobiDB-lite"/>
    </source>
</evidence>
<dbReference type="RefSeq" id="WP_181308756.1">
    <property type="nucleotide sequence ID" value="NZ_PVNG01000038.1"/>
</dbReference>
<evidence type="ECO:0000313" key="2">
    <source>
        <dbReference type="EMBL" id="PRX49707.1"/>
    </source>
</evidence>
<organism evidence="2 3">
    <name type="scientific">Nonomuraea fuscirosea</name>
    <dbReference type="NCBI Taxonomy" id="1291556"/>
    <lineage>
        <taxon>Bacteria</taxon>
        <taxon>Bacillati</taxon>
        <taxon>Actinomycetota</taxon>
        <taxon>Actinomycetes</taxon>
        <taxon>Streptosporangiales</taxon>
        <taxon>Streptosporangiaceae</taxon>
        <taxon>Nonomuraea</taxon>
    </lineage>
</organism>